<organism evidence="1">
    <name type="scientific">Ajellomyces dermatitidis (strain ATCC 18188 / CBS 674.68)</name>
    <name type="common">Blastomyces dermatitidis</name>
    <dbReference type="NCBI Taxonomy" id="653446"/>
    <lineage>
        <taxon>Eukaryota</taxon>
        <taxon>Fungi</taxon>
        <taxon>Dikarya</taxon>
        <taxon>Ascomycota</taxon>
        <taxon>Pezizomycotina</taxon>
        <taxon>Eurotiomycetes</taxon>
        <taxon>Eurotiomycetidae</taxon>
        <taxon>Onygenales</taxon>
        <taxon>Ajellomycetaceae</taxon>
        <taxon>Blastomyces</taxon>
    </lineage>
</organism>
<dbReference type="Proteomes" id="UP000007802">
    <property type="component" value="Unassembled WGS sequence"/>
</dbReference>
<proteinExistence type="predicted"/>
<name>A0A0J9EQE3_AJEDA</name>
<gene>
    <name evidence="1" type="ORF">BDDG_12672</name>
</gene>
<dbReference type="EMBL" id="GG749458">
    <property type="protein sequence ID" value="KMW68231.1"/>
    <property type="molecule type" value="Genomic_DNA"/>
</dbReference>
<evidence type="ECO:0000313" key="1">
    <source>
        <dbReference type="EMBL" id="KMW68231.1"/>
    </source>
</evidence>
<sequence>MTAICLRRTTLGYPASASALSILPITAPQKLSQSYWDNLSKVWLTKNAIKELDRRKIPSRAIAKAS</sequence>
<protein>
    <submittedName>
        <fullName evidence="1">Uncharacterized protein</fullName>
    </submittedName>
</protein>
<dbReference type="AlphaFoldDB" id="A0A0J9EQE3"/>
<accession>A0A0J9EQE3</accession>
<reference evidence="1" key="1">
    <citation type="submission" date="2010-03" db="EMBL/GenBank/DDBJ databases">
        <title>Annotation of Blastomyces dermatitidis strain ATCC 18188.</title>
        <authorList>
            <consortium name="The Broad Institute Genome Sequencing Platform"/>
            <consortium name="Broad Institute Genome Sequencing Center for Infectious Disease."/>
            <person name="Cuomo C."/>
            <person name="Klein B."/>
            <person name="Sullivan T."/>
            <person name="Heitman J."/>
            <person name="Young S."/>
            <person name="Zeng Q."/>
            <person name="Gargeya S."/>
            <person name="Alvarado L."/>
            <person name="Berlin A.M."/>
            <person name="Chapman S.B."/>
            <person name="Chen Z."/>
            <person name="Freedman E."/>
            <person name="Gellesch M."/>
            <person name="Goldberg J."/>
            <person name="Griggs A."/>
            <person name="Gujja S."/>
            <person name="Heilman E."/>
            <person name="Heiman D."/>
            <person name="Howarth C."/>
            <person name="Mehta T."/>
            <person name="Neiman D."/>
            <person name="Pearson M."/>
            <person name="Roberts A."/>
            <person name="Saif S."/>
            <person name="Shea T."/>
            <person name="Shenoy N."/>
            <person name="Sisk P."/>
            <person name="Stolte C."/>
            <person name="Sykes S."/>
            <person name="White J."/>
            <person name="Yandava C."/>
            <person name="Haas B."/>
            <person name="Nusbaum C."/>
            <person name="Birren B."/>
        </authorList>
    </citation>
    <scope>NUCLEOTIDE SEQUENCE</scope>
    <source>
        <strain evidence="1">ATCC 18188</strain>
    </source>
</reference>